<protein>
    <submittedName>
        <fullName evidence="1">Uncharacterized protein</fullName>
    </submittedName>
</protein>
<sequence>MLNKFVKCIGEQDVLLVIFGQSSGDNLLLMRIINNKGR</sequence>
<accession>A0ABC9NNQ5</accession>
<dbReference type="Proteomes" id="UP000003042">
    <property type="component" value="Unassembled WGS sequence"/>
</dbReference>
<evidence type="ECO:0000313" key="2">
    <source>
        <dbReference type="Proteomes" id="UP000003042"/>
    </source>
</evidence>
<dbReference type="EMBL" id="ABKX01000005">
    <property type="protein sequence ID" value="EDS91822.1"/>
    <property type="molecule type" value="Genomic_DNA"/>
</dbReference>
<name>A0ABC9NNQ5_ESCAT</name>
<proteinExistence type="predicted"/>
<gene>
    <name evidence="1" type="ORF">ESCAB7627_2548</name>
</gene>
<dbReference type="AlphaFoldDB" id="A0ABC9NNQ5"/>
<organism evidence="1 2">
    <name type="scientific">Escherichia albertii (strain TW07627)</name>
    <dbReference type="NCBI Taxonomy" id="502347"/>
    <lineage>
        <taxon>Bacteria</taxon>
        <taxon>Pseudomonadati</taxon>
        <taxon>Pseudomonadota</taxon>
        <taxon>Gammaproteobacteria</taxon>
        <taxon>Enterobacterales</taxon>
        <taxon>Enterobacteriaceae</taxon>
        <taxon>Escherichia</taxon>
    </lineage>
</organism>
<comment type="caution">
    <text evidence="1">The sequence shown here is derived from an EMBL/GenBank/DDBJ whole genome shotgun (WGS) entry which is preliminary data.</text>
</comment>
<reference evidence="1 2" key="1">
    <citation type="submission" date="2008-02" db="EMBL/GenBank/DDBJ databases">
        <title>Annotation of Escherichia albertii TW07627.</title>
        <authorList>
            <person name="Sutton G."/>
            <person name="Whittam T.S."/>
            <person name="Sebastian Y."/>
        </authorList>
    </citation>
    <scope>NUCLEOTIDE SEQUENCE [LARGE SCALE GENOMIC DNA]</scope>
    <source>
        <strain evidence="1 2">TW07627</strain>
    </source>
</reference>
<evidence type="ECO:0000313" key="1">
    <source>
        <dbReference type="EMBL" id="EDS91822.1"/>
    </source>
</evidence>